<dbReference type="Proteomes" id="UP001247754">
    <property type="component" value="Unassembled WGS sequence"/>
</dbReference>
<keyword evidence="7" id="KW-1185">Reference proteome</keyword>
<feature type="chain" id="PRO_5045960248" evidence="3">
    <location>
        <begin position="24"/>
        <end position="594"/>
    </location>
</feature>
<dbReference type="Gene3D" id="2.40.160.50">
    <property type="entry name" value="membrane protein fhac: a member of the omp85/tpsb transporter family"/>
    <property type="match status" value="1"/>
</dbReference>
<evidence type="ECO:0000256" key="1">
    <source>
        <dbReference type="ARBA" id="ARBA00004370"/>
    </source>
</evidence>
<evidence type="ECO:0000259" key="4">
    <source>
        <dbReference type="Pfam" id="PF01103"/>
    </source>
</evidence>
<dbReference type="Gene3D" id="3.10.20.310">
    <property type="entry name" value="membrane protein fhac"/>
    <property type="match status" value="1"/>
</dbReference>
<name>A0ABU1F683_9RHOB</name>
<accession>A0ABU1F683</accession>
<comment type="subcellular location">
    <subcellularLocation>
        <location evidence="1">Membrane</location>
    </subcellularLocation>
</comment>
<dbReference type="InterPro" id="IPR000184">
    <property type="entry name" value="Bac_surfAg_D15"/>
</dbReference>
<dbReference type="RefSeq" id="WP_310456637.1">
    <property type="nucleotide sequence ID" value="NZ_JAVKPH010000006.1"/>
</dbReference>
<feature type="signal peptide" evidence="3">
    <location>
        <begin position="1"/>
        <end position="23"/>
    </location>
</feature>
<proteinExistence type="predicted"/>
<keyword evidence="3" id="KW-0732">Signal</keyword>
<evidence type="ECO:0000313" key="7">
    <source>
        <dbReference type="Proteomes" id="UP001247754"/>
    </source>
</evidence>
<dbReference type="InterPro" id="IPR010827">
    <property type="entry name" value="BamA/TamA_POTRA"/>
</dbReference>
<comment type="caution">
    <text evidence="6">The sequence shown here is derived from an EMBL/GenBank/DDBJ whole genome shotgun (WGS) entry which is preliminary data.</text>
</comment>
<evidence type="ECO:0000259" key="5">
    <source>
        <dbReference type="Pfam" id="PF07244"/>
    </source>
</evidence>
<evidence type="ECO:0000256" key="3">
    <source>
        <dbReference type="SAM" id="SignalP"/>
    </source>
</evidence>
<reference evidence="6 7" key="1">
    <citation type="submission" date="2023-09" db="EMBL/GenBank/DDBJ databases">
        <title>Xinfangfangia sedmenti sp. nov., isolated the sedment.</title>
        <authorList>
            <person name="Xu L."/>
        </authorList>
    </citation>
    <scope>NUCLEOTIDE SEQUENCE [LARGE SCALE GENOMIC DNA]</scope>
    <source>
        <strain evidence="6 7">LG-4</strain>
    </source>
</reference>
<feature type="domain" description="Bacterial surface antigen (D15)" evidence="4">
    <location>
        <begin position="300"/>
        <end position="594"/>
    </location>
</feature>
<evidence type="ECO:0000256" key="2">
    <source>
        <dbReference type="ARBA" id="ARBA00023136"/>
    </source>
</evidence>
<sequence>MAGRERLVLACIAALAVATPAGALDPVGFDVRSADEDLTDDLRGASLVLQAEREKRLEPQDMFAAAQADYARLLGTLYAAGHYSGVINIRLDGREAAGIAPLNAPQSIGRVQITVDPGPRFTFGRAEVGPLAPETELPEDFVPGGVAYSDAIRAANEAAIDGWRHAGHAKAATVRQDIVADHGARRVDARLGLAPGPLVRFGHLSFSGSDNVRPARLHKIAGFPTGEVYDPEEVDRVADRLRRTGVFRSVALTENERLGPGATLDMQAALIEEAPRRIGAGVELASFEGLTLSGYWLHRNLLGGAERLRFDAEIAQIGGQRSGTDYSLGATYDRPATLTPDTTLNLRAKVGRLAEEDYTEDAGEIGFGFSHMFSNELTARAGLDYRYSVVRDSLGKTTFKNLRMPLGVLWDRRDSKTDATRGTYLDAELAPFVGFGTTDSGARLVADGRIYRALGERVVLAGRLQVGAVMGAAIARTSRDYLFYSGGGGTVRGQPYQSLGVNVLPGQRTGGTAFLGASVEARVKVTDRIGVVAFYDYGRVGADGFGGSADWHAGAGLGVRYATGIGPIRLDVGAPAGGNTGKGAQIYIGIGQAF</sequence>
<dbReference type="Pfam" id="PF07244">
    <property type="entry name" value="POTRA"/>
    <property type="match status" value="1"/>
</dbReference>
<feature type="domain" description="POTRA" evidence="5">
    <location>
        <begin position="199"/>
        <end position="250"/>
    </location>
</feature>
<dbReference type="EMBL" id="JAVKPH010000006">
    <property type="protein sequence ID" value="MDR5652387.1"/>
    <property type="molecule type" value="Genomic_DNA"/>
</dbReference>
<gene>
    <name evidence="6" type="ORF">RGD00_07220</name>
</gene>
<protein>
    <submittedName>
        <fullName evidence="6">Autotransporter assembly complex family protein</fullName>
    </submittedName>
</protein>
<evidence type="ECO:0000313" key="6">
    <source>
        <dbReference type="EMBL" id="MDR5652387.1"/>
    </source>
</evidence>
<organism evidence="6 7">
    <name type="scientific">Ruixingdingia sedimenti</name>
    <dbReference type="NCBI Taxonomy" id="3073604"/>
    <lineage>
        <taxon>Bacteria</taxon>
        <taxon>Pseudomonadati</taxon>
        <taxon>Pseudomonadota</taxon>
        <taxon>Alphaproteobacteria</taxon>
        <taxon>Rhodobacterales</taxon>
        <taxon>Paracoccaceae</taxon>
        <taxon>Ruixingdingia</taxon>
    </lineage>
</organism>
<keyword evidence="2" id="KW-0472">Membrane</keyword>
<dbReference type="Pfam" id="PF01103">
    <property type="entry name" value="Omp85"/>
    <property type="match status" value="1"/>
</dbReference>